<comment type="caution">
    <text evidence="1">The sequence shown here is derived from an EMBL/GenBank/DDBJ whole genome shotgun (WGS) entry which is preliminary data.</text>
</comment>
<evidence type="ECO:0000313" key="2">
    <source>
        <dbReference type="Proteomes" id="UP000805193"/>
    </source>
</evidence>
<feature type="non-terminal residue" evidence="1">
    <location>
        <position position="1"/>
    </location>
</feature>
<accession>A0AC60P2Z7</accession>
<dbReference type="Proteomes" id="UP000805193">
    <property type="component" value="Unassembled WGS sequence"/>
</dbReference>
<reference evidence="1 2" key="1">
    <citation type="journal article" date="2020" name="Cell">
        <title>Large-Scale Comparative Analyses of Tick Genomes Elucidate Their Genetic Diversity and Vector Capacities.</title>
        <authorList>
            <consortium name="Tick Genome and Microbiome Consortium (TIGMIC)"/>
            <person name="Jia N."/>
            <person name="Wang J."/>
            <person name="Shi W."/>
            <person name="Du L."/>
            <person name="Sun Y."/>
            <person name="Zhan W."/>
            <person name="Jiang J.F."/>
            <person name="Wang Q."/>
            <person name="Zhang B."/>
            <person name="Ji P."/>
            <person name="Bell-Sakyi L."/>
            <person name="Cui X.M."/>
            <person name="Yuan T.T."/>
            <person name="Jiang B.G."/>
            <person name="Yang W.F."/>
            <person name="Lam T.T."/>
            <person name="Chang Q.C."/>
            <person name="Ding S.J."/>
            <person name="Wang X.J."/>
            <person name="Zhu J.G."/>
            <person name="Ruan X.D."/>
            <person name="Zhao L."/>
            <person name="Wei J.T."/>
            <person name="Ye R.Z."/>
            <person name="Que T.C."/>
            <person name="Du C.H."/>
            <person name="Zhou Y.H."/>
            <person name="Cheng J.X."/>
            <person name="Dai P.F."/>
            <person name="Guo W.B."/>
            <person name="Han X.H."/>
            <person name="Huang E.J."/>
            <person name="Li L.F."/>
            <person name="Wei W."/>
            <person name="Gao Y.C."/>
            <person name="Liu J.Z."/>
            <person name="Shao H.Z."/>
            <person name="Wang X."/>
            <person name="Wang C.C."/>
            <person name="Yang T.C."/>
            <person name="Huo Q.B."/>
            <person name="Li W."/>
            <person name="Chen H.Y."/>
            <person name="Chen S.E."/>
            <person name="Zhou L.G."/>
            <person name="Ni X.B."/>
            <person name="Tian J.H."/>
            <person name="Sheng Y."/>
            <person name="Liu T."/>
            <person name="Pan Y.S."/>
            <person name="Xia L.Y."/>
            <person name="Li J."/>
            <person name="Zhao F."/>
            <person name="Cao W.C."/>
        </authorList>
    </citation>
    <scope>NUCLEOTIDE SEQUENCE [LARGE SCALE GENOMIC DNA]</scope>
    <source>
        <strain evidence="1">Iper-2018</strain>
    </source>
</reference>
<dbReference type="EMBL" id="JABSTQ010011245">
    <property type="protein sequence ID" value="KAG0413609.1"/>
    <property type="molecule type" value="Genomic_DNA"/>
</dbReference>
<evidence type="ECO:0000313" key="1">
    <source>
        <dbReference type="EMBL" id="KAG0413609.1"/>
    </source>
</evidence>
<organism evidence="1 2">
    <name type="scientific">Ixodes persulcatus</name>
    <name type="common">Taiga tick</name>
    <dbReference type="NCBI Taxonomy" id="34615"/>
    <lineage>
        <taxon>Eukaryota</taxon>
        <taxon>Metazoa</taxon>
        <taxon>Ecdysozoa</taxon>
        <taxon>Arthropoda</taxon>
        <taxon>Chelicerata</taxon>
        <taxon>Arachnida</taxon>
        <taxon>Acari</taxon>
        <taxon>Parasitiformes</taxon>
        <taxon>Ixodida</taxon>
        <taxon>Ixodoidea</taxon>
        <taxon>Ixodidae</taxon>
        <taxon>Ixodinae</taxon>
        <taxon>Ixodes</taxon>
    </lineage>
</organism>
<protein>
    <submittedName>
        <fullName evidence="1">Uncharacterized protein</fullName>
    </submittedName>
</protein>
<gene>
    <name evidence="1" type="ORF">HPB47_009213</name>
</gene>
<keyword evidence="2" id="KW-1185">Reference proteome</keyword>
<sequence>AIVAEKQTGHAGMHIESANTSDHTGDGGESEGDAKLEVSGANVFSHLDDEPQYQISNRDKVITSFIAGALAGSLAKTTIAPLDRTKINFQIHNEQFSFPKAARFLVNSYKQDGLLSWWRGNSATMARVIPFAAFQYTAHEQWKIVLRVDTNERRRKSHFKTFLSGSLAGCTASALTYPLDVARARMAVSKHERYRNIVHVFHEIFHKEGALKLYRGFAPTMLGVIPYAGTSFFTYETLKRLRAESTGSSELHPAERLVFGALGGLIGQSSSYPLDIVRRRMQTAPLTGHAYTSIWGTLRSVYLEEGLVGGLYKGLSMNWVKGPIAVGISFMTFDISQQALRKVIVVSGGSEHAPAAARD</sequence>
<name>A0AC60P2Z7_IXOPE</name>
<proteinExistence type="predicted"/>